<accession>A0A9W6ZHT4</accession>
<evidence type="ECO:0000313" key="1">
    <source>
        <dbReference type="EMBL" id="GMH51547.1"/>
    </source>
</evidence>
<protein>
    <submittedName>
        <fullName evidence="1">Uncharacterized protein</fullName>
    </submittedName>
</protein>
<dbReference type="AlphaFoldDB" id="A0A9W6ZHT4"/>
<dbReference type="EMBL" id="BLQM01000021">
    <property type="protein sequence ID" value="GMH51547.1"/>
    <property type="molecule type" value="Genomic_DNA"/>
</dbReference>
<gene>
    <name evidence="1" type="ORF">TL16_g01035</name>
</gene>
<proteinExistence type="predicted"/>
<reference evidence="2" key="1">
    <citation type="journal article" date="2023" name="Commun. Biol.">
        <title>Genome analysis of Parmales, the sister group of diatoms, reveals the evolutionary specialization of diatoms from phago-mixotrophs to photoautotrophs.</title>
        <authorList>
            <person name="Ban H."/>
            <person name="Sato S."/>
            <person name="Yoshikawa S."/>
            <person name="Yamada K."/>
            <person name="Nakamura Y."/>
            <person name="Ichinomiya M."/>
            <person name="Sato N."/>
            <person name="Blanc-Mathieu R."/>
            <person name="Endo H."/>
            <person name="Kuwata A."/>
            <person name="Ogata H."/>
        </authorList>
    </citation>
    <scope>NUCLEOTIDE SEQUENCE [LARGE SCALE GENOMIC DNA]</scope>
</reference>
<name>A0A9W6ZHT4_9STRA</name>
<evidence type="ECO:0000313" key="2">
    <source>
        <dbReference type="Proteomes" id="UP001162640"/>
    </source>
</evidence>
<sequence length="248" mass="28282">MQEKFRRNGKEVDKERVAALATKMISRRGEQLMEDQVPIFRRCQELLEGGDAADWKALVSTSQEVEMWMKFFPHKKGERSVATGKGVGIVDGSAEEVAAWAMDRLHEERGGDFGLAYTKIKTEIIGGHCWGIMSVNVRAEMEEVAALFWDFGSRANMTINKDVERTFEEDEETVAIRIRSLRGKGTKGTKLEFTCEFELGFDVSHRSAKHFVERRLEEVVEIPIYFQSLVPLKEYVVKDEGRAVERGL</sequence>
<organism evidence="1 2">
    <name type="scientific">Triparma laevis f. inornata</name>
    <dbReference type="NCBI Taxonomy" id="1714386"/>
    <lineage>
        <taxon>Eukaryota</taxon>
        <taxon>Sar</taxon>
        <taxon>Stramenopiles</taxon>
        <taxon>Ochrophyta</taxon>
        <taxon>Bolidophyceae</taxon>
        <taxon>Parmales</taxon>
        <taxon>Triparmaceae</taxon>
        <taxon>Triparma</taxon>
    </lineage>
</organism>
<comment type="caution">
    <text evidence="1">The sequence shown here is derived from an EMBL/GenBank/DDBJ whole genome shotgun (WGS) entry which is preliminary data.</text>
</comment>
<dbReference type="Proteomes" id="UP001162640">
    <property type="component" value="Unassembled WGS sequence"/>
</dbReference>